<dbReference type="PANTHER" id="PTHR16779:SF1">
    <property type="entry name" value="BETA-1,4-MANNOSYLTRANSFERASE EGH"/>
    <property type="match status" value="1"/>
</dbReference>
<dbReference type="AlphaFoldDB" id="A0A9Q3EMU3"/>
<organism evidence="3 4">
    <name type="scientific">Austropuccinia psidii MF-1</name>
    <dbReference type="NCBI Taxonomy" id="1389203"/>
    <lineage>
        <taxon>Eukaryota</taxon>
        <taxon>Fungi</taxon>
        <taxon>Dikarya</taxon>
        <taxon>Basidiomycota</taxon>
        <taxon>Pucciniomycotina</taxon>
        <taxon>Pucciniomycetes</taxon>
        <taxon>Pucciniales</taxon>
        <taxon>Sphaerophragmiaceae</taxon>
        <taxon>Austropuccinia</taxon>
    </lineage>
</organism>
<feature type="transmembrane region" description="Helical" evidence="2">
    <location>
        <begin position="459"/>
        <end position="477"/>
    </location>
</feature>
<feature type="region of interest" description="Disordered" evidence="1">
    <location>
        <begin position="1"/>
        <end position="64"/>
    </location>
</feature>
<feature type="transmembrane region" description="Helical" evidence="2">
    <location>
        <begin position="412"/>
        <end position="438"/>
    </location>
</feature>
<dbReference type="Proteomes" id="UP000765509">
    <property type="component" value="Unassembled WGS sequence"/>
</dbReference>
<evidence type="ECO:0000313" key="3">
    <source>
        <dbReference type="EMBL" id="MBW0524628.1"/>
    </source>
</evidence>
<dbReference type="GO" id="GO:0005737">
    <property type="term" value="C:cytoplasm"/>
    <property type="evidence" value="ECO:0007669"/>
    <property type="project" value="TreeGrafter"/>
</dbReference>
<accession>A0A9Q3EMU3</accession>
<feature type="transmembrane region" description="Helical" evidence="2">
    <location>
        <begin position="535"/>
        <end position="554"/>
    </location>
</feature>
<dbReference type="OrthoDB" id="3354346at2759"/>
<proteinExistence type="predicted"/>
<dbReference type="GO" id="GO:0019187">
    <property type="term" value="F:beta-1,4-mannosyltransferase activity"/>
    <property type="evidence" value="ECO:0007669"/>
    <property type="project" value="InterPro"/>
</dbReference>
<evidence type="ECO:0000313" key="4">
    <source>
        <dbReference type="Proteomes" id="UP000765509"/>
    </source>
</evidence>
<gene>
    <name evidence="3" type="ORF">O181_064343</name>
</gene>
<feature type="transmembrane region" description="Helical" evidence="2">
    <location>
        <begin position="497"/>
        <end position="514"/>
    </location>
</feature>
<keyword evidence="2" id="KW-0812">Transmembrane</keyword>
<evidence type="ECO:0000256" key="1">
    <source>
        <dbReference type="SAM" id="MobiDB-lite"/>
    </source>
</evidence>
<feature type="transmembrane region" description="Helical" evidence="2">
    <location>
        <begin position="349"/>
        <end position="370"/>
    </location>
</feature>
<feature type="transmembrane region" description="Helical" evidence="2">
    <location>
        <begin position="253"/>
        <end position="274"/>
    </location>
</feature>
<sequence>MSTISHQPIQLESNQDKLDSTDHSNFNSQNYHPFPPNHLHLHHTSNHPTHHTSNHTNHTNHPTNLHSVEHHSLSDLDHNNHLNSFSNSLPRYTSPLNPNQQNQNQNHLINRQKQNHLHHPSQEKIIPMSNINHPIYHPAPTSPSPILDSDLNLNSNLSNSNHLNLSNSNLNLNSSISDLNHSILSPFQKIHQAWSGHLIANSAIDDRHIKKKRLAYLDGLKFLAALIVLNGTLFDAVLTENDYKLIQKSSPLYIFRSTNLGISMLLILSGRSLIAPLWDPPNPNAKLSKNFDPTKPLVSWSRLTRAMLIRPFRFIFPVISIAALQWGLASGGDHRLTKKCNEAGMTEPYWANIDRLAGLMTLIFDLFTYFEVDTIAGKAFGANLWTVPWFFQSSYAVYVTHFMLGNLPSNRYWVYAILITFSWTSLNYFALPLTGLVIADMAAHGHTAKLRKLNLISRISLRIGLLILAFAIQWIPFIRDHLNSAMSKINVQSHNEITFADWILVSVILFVVETSDLAQTVLSNIFFRIMSKLSAGIYLIAPAIVFTLVPTVALKLHDTHTYQAGGVLGISQILINCFEKWGVDPELAKKDAEDLKILLATGK</sequence>
<dbReference type="PANTHER" id="PTHR16779">
    <property type="entry name" value="BETA-1,4-MANNOSYLTRANSFERASE EGH"/>
    <property type="match status" value="1"/>
</dbReference>
<feature type="compositionally biased region" description="Low complexity" evidence="1">
    <location>
        <begin position="54"/>
        <end position="64"/>
    </location>
</feature>
<keyword evidence="2" id="KW-0472">Membrane</keyword>
<name>A0A9Q3EMU3_9BASI</name>
<dbReference type="InterPro" id="IPR027389">
    <property type="entry name" value="B_mannosylTrfase_Bre-3/Egh"/>
</dbReference>
<dbReference type="EMBL" id="AVOT02031175">
    <property type="protein sequence ID" value="MBW0524628.1"/>
    <property type="molecule type" value="Genomic_DNA"/>
</dbReference>
<feature type="transmembrane region" description="Helical" evidence="2">
    <location>
        <begin position="312"/>
        <end position="329"/>
    </location>
</feature>
<evidence type="ECO:0000256" key="2">
    <source>
        <dbReference type="SAM" id="Phobius"/>
    </source>
</evidence>
<comment type="caution">
    <text evidence="3">The sequence shown here is derived from an EMBL/GenBank/DDBJ whole genome shotgun (WGS) entry which is preliminary data.</text>
</comment>
<reference evidence="3" key="1">
    <citation type="submission" date="2021-03" db="EMBL/GenBank/DDBJ databases">
        <title>Draft genome sequence of rust myrtle Austropuccinia psidii MF-1, a brazilian biotype.</title>
        <authorList>
            <person name="Quecine M.C."/>
            <person name="Pachon D.M.R."/>
            <person name="Bonatelli M.L."/>
            <person name="Correr F.H."/>
            <person name="Franceschini L.M."/>
            <person name="Leite T.F."/>
            <person name="Margarido G.R.A."/>
            <person name="Almeida C.A."/>
            <person name="Ferrarezi J.A."/>
            <person name="Labate C.A."/>
        </authorList>
    </citation>
    <scope>NUCLEOTIDE SEQUENCE</scope>
    <source>
        <strain evidence="3">MF-1</strain>
    </source>
</reference>
<keyword evidence="2" id="KW-1133">Transmembrane helix</keyword>
<feature type="transmembrane region" description="Helical" evidence="2">
    <location>
        <begin position="382"/>
        <end position="400"/>
    </location>
</feature>
<feature type="compositionally biased region" description="Polar residues" evidence="1">
    <location>
        <begin position="1"/>
        <end position="13"/>
    </location>
</feature>
<protein>
    <submittedName>
        <fullName evidence="3">Uncharacterized protein</fullName>
    </submittedName>
</protein>
<keyword evidence="4" id="KW-1185">Reference proteome</keyword>
<feature type="transmembrane region" description="Helical" evidence="2">
    <location>
        <begin position="214"/>
        <end position="233"/>
    </location>
</feature>
<feature type="compositionally biased region" description="Basic residues" evidence="1">
    <location>
        <begin position="39"/>
        <end position="53"/>
    </location>
</feature>